<keyword evidence="2" id="KW-0805">Transcription regulation</keyword>
<keyword evidence="8" id="KW-1185">Reference proteome</keyword>
<dbReference type="NCBIfam" id="TIGR02937">
    <property type="entry name" value="sigma70-ECF"/>
    <property type="match status" value="1"/>
</dbReference>
<dbReference type="SUPFAM" id="SSF88946">
    <property type="entry name" value="Sigma2 domain of RNA polymerase sigma factors"/>
    <property type="match status" value="1"/>
</dbReference>
<dbReference type="GO" id="GO:0016987">
    <property type="term" value="F:sigma factor activity"/>
    <property type="evidence" value="ECO:0007669"/>
    <property type="project" value="UniProtKB-KW"/>
</dbReference>
<keyword evidence="3" id="KW-0731">Sigma factor</keyword>
<accession>A0A3E1P3V0</accession>
<dbReference type="InterPro" id="IPR007627">
    <property type="entry name" value="RNA_pol_sigma70_r2"/>
</dbReference>
<dbReference type="SUPFAM" id="SSF88659">
    <property type="entry name" value="Sigma3 and sigma4 domains of RNA polymerase sigma factors"/>
    <property type="match status" value="1"/>
</dbReference>
<dbReference type="RefSeq" id="WP_116854260.1">
    <property type="nucleotide sequence ID" value="NZ_QTJV01000004.1"/>
</dbReference>
<proteinExistence type="inferred from homology"/>
<evidence type="ECO:0000313" key="7">
    <source>
        <dbReference type="EMBL" id="RFM34678.1"/>
    </source>
</evidence>
<feature type="domain" description="RNA polymerase sigma-70 region 2" evidence="5">
    <location>
        <begin position="29"/>
        <end position="91"/>
    </location>
</feature>
<evidence type="ECO:0000259" key="5">
    <source>
        <dbReference type="Pfam" id="PF04542"/>
    </source>
</evidence>
<dbReference type="Gene3D" id="1.10.10.10">
    <property type="entry name" value="Winged helix-like DNA-binding domain superfamily/Winged helix DNA-binding domain"/>
    <property type="match status" value="1"/>
</dbReference>
<dbReference type="EMBL" id="QTJV01000004">
    <property type="protein sequence ID" value="RFM34678.1"/>
    <property type="molecule type" value="Genomic_DNA"/>
</dbReference>
<dbReference type="InterPro" id="IPR014284">
    <property type="entry name" value="RNA_pol_sigma-70_dom"/>
</dbReference>
<sequence>MEVSNQEDFLLNRLKQHDEAALKELVCLYQPAMILEAYYILKDFQEAEDIVQEVWIRFWQLRATIELKPSLAAYLQRATRNESIIYLKKKNVRAKRQAQYDYFLEPSIRLQPFENEELGKRLHHAINAIPPAARKSFILSYLDDKNQKAIATEQNISLQVVKNNISKALKILRQVLHTSK</sequence>
<evidence type="ECO:0000256" key="2">
    <source>
        <dbReference type="ARBA" id="ARBA00023015"/>
    </source>
</evidence>
<protein>
    <recommendedName>
        <fullName evidence="9">Sigma-70 family RNA polymerase sigma factor</fullName>
    </recommendedName>
</protein>
<comment type="similarity">
    <text evidence="1">Belongs to the sigma-70 factor family. ECF subfamily.</text>
</comment>
<dbReference type="InterPro" id="IPR013249">
    <property type="entry name" value="RNA_pol_sigma70_r4_t2"/>
</dbReference>
<dbReference type="Gene3D" id="1.10.1740.10">
    <property type="match status" value="1"/>
</dbReference>
<dbReference type="InterPro" id="IPR013324">
    <property type="entry name" value="RNA_pol_sigma_r3/r4-like"/>
</dbReference>
<comment type="caution">
    <text evidence="7">The sequence shown here is derived from an EMBL/GenBank/DDBJ whole genome shotgun (WGS) entry which is preliminary data.</text>
</comment>
<evidence type="ECO:0000313" key="8">
    <source>
        <dbReference type="Proteomes" id="UP000261174"/>
    </source>
</evidence>
<dbReference type="InterPro" id="IPR036388">
    <property type="entry name" value="WH-like_DNA-bd_sf"/>
</dbReference>
<dbReference type="InterPro" id="IPR013325">
    <property type="entry name" value="RNA_pol_sigma_r2"/>
</dbReference>
<gene>
    <name evidence="7" type="ORF">DXN04_15550</name>
</gene>
<feature type="domain" description="RNA polymerase sigma factor 70 region 4 type 2" evidence="6">
    <location>
        <begin position="121"/>
        <end position="171"/>
    </location>
</feature>
<evidence type="ECO:0000256" key="3">
    <source>
        <dbReference type="ARBA" id="ARBA00023082"/>
    </source>
</evidence>
<dbReference type="PANTHER" id="PTHR43133">
    <property type="entry name" value="RNA POLYMERASE ECF-TYPE SIGMA FACTO"/>
    <property type="match status" value="1"/>
</dbReference>
<evidence type="ECO:0008006" key="9">
    <source>
        <dbReference type="Google" id="ProtNLM"/>
    </source>
</evidence>
<dbReference type="GO" id="GO:0003677">
    <property type="term" value="F:DNA binding"/>
    <property type="evidence" value="ECO:0007669"/>
    <property type="project" value="InterPro"/>
</dbReference>
<dbReference type="PANTHER" id="PTHR43133:SF46">
    <property type="entry name" value="RNA POLYMERASE SIGMA-70 FACTOR ECF SUBFAMILY"/>
    <property type="match status" value="1"/>
</dbReference>
<name>A0A3E1P3V0_9BACT</name>
<dbReference type="Pfam" id="PF04542">
    <property type="entry name" value="Sigma70_r2"/>
    <property type="match status" value="1"/>
</dbReference>
<evidence type="ECO:0000259" key="6">
    <source>
        <dbReference type="Pfam" id="PF08281"/>
    </source>
</evidence>
<evidence type="ECO:0000256" key="4">
    <source>
        <dbReference type="ARBA" id="ARBA00023163"/>
    </source>
</evidence>
<dbReference type="InterPro" id="IPR039425">
    <property type="entry name" value="RNA_pol_sigma-70-like"/>
</dbReference>
<dbReference type="Pfam" id="PF08281">
    <property type="entry name" value="Sigma70_r4_2"/>
    <property type="match status" value="1"/>
</dbReference>
<evidence type="ECO:0000256" key="1">
    <source>
        <dbReference type="ARBA" id="ARBA00010641"/>
    </source>
</evidence>
<organism evidence="7 8">
    <name type="scientific">Chitinophaga silvisoli</name>
    <dbReference type="NCBI Taxonomy" id="2291814"/>
    <lineage>
        <taxon>Bacteria</taxon>
        <taxon>Pseudomonadati</taxon>
        <taxon>Bacteroidota</taxon>
        <taxon>Chitinophagia</taxon>
        <taxon>Chitinophagales</taxon>
        <taxon>Chitinophagaceae</taxon>
        <taxon>Chitinophaga</taxon>
    </lineage>
</organism>
<dbReference type="Proteomes" id="UP000261174">
    <property type="component" value="Unassembled WGS sequence"/>
</dbReference>
<dbReference type="AlphaFoldDB" id="A0A3E1P3V0"/>
<keyword evidence="4" id="KW-0804">Transcription</keyword>
<dbReference type="OrthoDB" id="660593at2"/>
<dbReference type="GO" id="GO:0006352">
    <property type="term" value="P:DNA-templated transcription initiation"/>
    <property type="evidence" value="ECO:0007669"/>
    <property type="project" value="InterPro"/>
</dbReference>
<reference evidence="7 8" key="1">
    <citation type="submission" date="2018-08" db="EMBL/GenBank/DDBJ databases">
        <title>Chitinophaga sp. K20C18050901, a novel bacterium isolated from forest soil.</title>
        <authorList>
            <person name="Wang C."/>
        </authorList>
    </citation>
    <scope>NUCLEOTIDE SEQUENCE [LARGE SCALE GENOMIC DNA]</scope>
    <source>
        <strain evidence="7 8">K20C18050901</strain>
    </source>
</reference>